<feature type="transmembrane region" description="Helical" evidence="1">
    <location>
        <begin position="47"/>
        <end position="69"/>
    </location>
</feature>
<keyword evidence="1" id="KW-0472">Membrane</keyword>
<dbReference type="AlphaFoldDB" id="A0A4Q0P085"/>
<feature type="transmembrane region" description="Helical" evidence="1">
    <location>
        <begin position="7"/>
        <end position="27"/>
    </location>
</feature>
<dbReference type="EMBL" id="QOVK01000015">
    <property type="protein sequence ID" value="RXG19884.1"/>
    <property type="molecule type" value="Genomic_DNA"/>
</dbReference>
<gene>
    <name evidence="2" type="ORF">DSM02_2905</name>
</gene>
<keyword evidence="3" id="KW-1185">Reference proteome</keyword>
<proteinExistence type="predicted"/>
<evidence type="ECO:0000256" key="1">
    <source>
        <dbReference type="SAM" id="Phobius"/>
    </source>
</evidence>
<sequence length="88" mass="10400">MDRKEKLNRIFLILLSLFVVMLGYGILLPTLPYYTERLALKDNLDTVTLSISILDCLRAFIHFFSYYLWWFGESFQTNTVVNPLLFVD</sequence>
<evidence type="ECO:0000313" key="3">
    <source>
        <dbReference type="Proteomes" id="UP000289859"/>
    </source>
</evidence>
<comment type="caution">
    <text evidence="2">The sequence shown here is derived from an EMBL/GenBank/DDBJ whole genome shotgun (WGS) entry which is preliminary data.</text>
</comment>
<name>A0A4Q0P085_9FLAO</name>
<reference evidence="2 3" key="1">
    <citation type="submission" date="2018-07" db="EMBL/GenBank/DDBJ databases">
        <title>Leeuwenhoekiella genomics.</title>
        <authorList>
            <person name="Tahon G."/>
            <person name="Willems A."/>
        </authorList>
    </citation>
    <scope>NUCLEOTIDE SEQUENCE [LARGE SCALE GENOMIC DNA]</scope>
    <source>
        <strain evidence="2 3">LMG 29608</strain>
    </source>
</reference>
<accession>A0A4Q0P085</accession>
<protein>
    <submittedName>
        <fullName evidence="2">Uncharacterized protein</fullName>
    </submittedName>
</protein>
<evidence type="ECO:0000313" key="2">
    <source>
        <dbReference type="EMBL" id="RXG19884.1"/>
    </source>
</evidence>
<keyword evidence="1" id="KW-1133">Transmembrane helix</keyword>
<organism evidence="2 3">
    <name type="scientific">Leeuwenhoekiella polynyae</name>
    <dbReference type="NCBI Taxonomy" id="1550906"/>
    <lineage>
        <taxon>Bacteria</taxon>
        <taxon>Pseudomonadati</taxon>
        <taxon>Bacteroidota</taxon>
        <taxon>Flavobacteriia</taxon>
        <taxon>Flavobacteriales</taxon>
        <taxon>Flavobacteriaceae</taxon>
        <taxon>Leeuwenhoekiella</taxon>
    </lineage>
</organism>
<dbReference type="Proteomes" id="UP000289859">
    <property type="component" value="Unassembled WGS sequence"/>
</dbReference>
<keyword evidence="1" id="KW-0812">Transmembrane</keyword>